<dbReference type="SUPFAM" id="SSF49599">
    <property type="entry name" value="TRAF domain-like"/>
    <property type="match status" value="1"/>
</dbReference>
<dbReference type="InterPro" id="IPR002083">
    <property type="entry name" value="MATH/TRAF_dom"/>
</dbReference>
<dbReference type="AlphaFoldDB" id="A0A4V5ZXK0"/>
<evidence type="ECO:0008006" key="3">
    <source>
        <dbReference type="Google" id="ProtNLM"/>
    </source>
</evidence>
<reference evidence="1 2" key="1">
    <citation type="journal article" date="2015" name="Genome Biol.">
        <title>Comparative genomics of Steinernema reveals deeply conserved gene regulatory networks.</title>
        <authorList>
            <person name="Dillman A.R."/>
            <person name="Macchietto M."/>
            <person name="Porter C.F."/>
            <person name="Rogers A."/>
            <person name="Williams B."/>
            <person name="Antoshechkin I."/>
            <person name="Lee M.M."/>
            <person name="Goodwin Z."/>
            <person name="Lu X."/>
            <person name="Lewis E.E."/>
            <person name="Goodrich-Blair H."/>
            <person name="Stock S.P."/>
            <person name="Adams B.J."/>
            <person name="Sternberg P.W."/>
            <person name="Mortazavi A."/>
        </authorList>
    </citation>
    <scope>NUCLEOTIDE SEQUENCE [LARGE SCALE GENOMIC DNA]</scope>
    <source>
        <strain evidence="1 2">ALL</strain>
    </source>
</reference>
<reference evidence="1 2" key="2">
    <citation type="journal article" date="2019" name="G3 (Bethesda)">
        <title>Hybrid Assembly of the Genome of the Entomopathogenic Nematode Steinernema carpocapsae Identifies the X-Chromosome.</title>
        <authorList>
            <person name="Serra L."/>
            <person name="Macchietto M."/>
            <person name="Macias-Munoz A."/>
            <person name="McGill C.J."/>
            <person name="Rodriguez I.M."/>
            <person name="Rodriguez B."/>
            <person name="Murad R."/>
            <person name="Mortazavi A."/>
        </authorList>
    </citation>
    <scope>NUCLEOTIDE SEQUENCE [LARGE SCALE GENOMIC DNA]</scope>
    <source>
        <strain evidence="1 2">ALL</strain>
    </source>
</reference>
<sequence>MVRPITPEEDRADVATQTPFLSDCLIQNLAHDAPKRPPFGYNCHREIDGGLRLVVWNPEMWATFPELVTEEEMIEGFPWKLKLRCTKRASNEVWLGAFVECRPDTKKEFEFCAEVEVALLSWQDGLLDKTSMGHYIVDNHSSEFGWSYFVNVKDLNDEDLGYSKNGYSVFELRVTYLQSKST</sequence>
<dbReference type="Gene3D" id="2.60.210.10">
    <property type="entry name" value="Apoptosis, Tumor Necrosis Factor Receptor Associated Protein 2, Chain A"/>
    <property type="match status" value="1"/>
</dbReference>
<gene>
    <name evidence="1" type="ORF">L596_029660</name>
</gene>
<organism evidence="1 2">
    <name type="scientific">Steinernema carpocapsae</name>
    <name type="common">Entomopathogenic nematode</name>
    <dbReference type="NCBI Taxonomy" id="34508"/>
    <lineage>
        <taxon>Eukaryota</taxon>
        <taxon>Metazoa</taxon>
        <taxon>Ecdysozoa</taxon>
        <taxon>Nematoda</taxon>
        <taxon>Chromadorea</taxon>
        <taxon>Rhabditida</taxon>
        <taxon>Tylenchina</taxon>
        <taxon>Panagrolaimomorpha</taxon>
        <taxon>Strongyloidoidea</taxon>
        <taxon>Steinernematidae</taxon>
        <taxon>Steinernema</taxon>
    </lineage>
</organism>
<dbReference type="CDD" id="cd00121">
    <property type="entry name" value="MATH"/>
    <property type="match status" value="1"/>
</dbReference>
<evidence type="ECO:0000313" key="2">
    <source>
        <dbReference type="Proteomes" id="UP000298663"/>
    </source>
</evidence>
<evidence type="ECO:0000313" key="1">
    <source>
        <dbReference type="EMBL" id="TKR60075.1"/>
    </source>
</evidence>
<name>A0A4V5ZXK0_STECR</name>
<proteinExistence type="predicted"/>
<protein>
    <recommendedName>
        <fullName evidence="3">MATH domain-containing protein</fullName>
    </recommendedName>
</protein>
<dbReference type="EMBL" id="AZBU02000012">
    <property type="protein sequence ID" value="TKR60075.1"/>
    <property type="molecule type" value="Genomic_DNA"/>
</dbReference>
<comment type="caution">
    <text evidence="1">The sequence shown here is derived from an EMBL/GenBank/DDBJ whole genome shotgun (WGS) entry which is preliminary data.</text>
</comment>
<accession>A0A4V5ZXK0</accession>
<dbReference type="Proteomes" id="UP000298663">
    <property type="component" value="Unassembled WGS sequence"/>
</dbReference>
<keyword evidence="2" id="KW-1185">Reference proteome</keyword>
<dbReference type="InterPro" id="IPR008974">
    <property type="entry name" value="TRAF-like"/>
</dbReference>